<keyword evidence="1" id="KW-0614">Plasmid</keyword>
<accession>A0A916DXC9</accession>
<geneLocation type="plasmid" evidence="1 2">
    <name>pAUEa</name>
</geneLocation>
<gene>
    <name evidence="1" type="ORF">AsAng_0064090</name>
</gene>
<sequence>MKNSLLLFILCLSINISYSQNIKDVFTSSKISMDFVGLDFSHVKLVGSEGFNDPSKIQNYYFGTWNGLLISEIDKYDVKKSFMKRHIDYDLSVVERVNDEVDYIDLVTNKTPKAFSEEKIQSIINQYETKDLENEFGLSFVVHSLNKFQERAYIYVVIFDTKSKKVLFYDKMSGEAGGFGFRNYWARSIYNILNDIANFQFRKWKRNLVQK</sequence>
<organism evidence="1 2">
    <name type="scientific">Aureispira anguillae</name>
    <dbReference type="NCBI Taxonomy" id="2864201"/>
    <lineage>
        <taxon>Bacteria</taxon>
        <taxon>Pseudomonadati</taxon>
        <taxon>Bacteroidota</taxon>
        <taxon>Saprospiria</taxon>
        <taxon>Saprospirales</taxon>
        <taxon>Saprospiraceae</taxon>
        <taxon>Aureispira</taxon>
    </lineage>
</organism>
<dbReference type="EMBL" id="AP026868">
    <property type="protein sequence ID" value="BDS15625.1"/>
    <property type="molecule type" value="Genomic_DNA"/>
</dbReference>
<reference evidence="1" key="1">
    <citation type="submission" date="2022-09" db="EMBL/GenBank/DDBJ databases">
        <title>Aureispira anguillicida sp. nov., isolated from Leptocephalus of Japanese eel Anguilla japonica.</title>
        <authorList>
            <person name="Yuasa K."/>
            <person name="Mekata T."/>
            <person name="Ikunari K."/>
        </authorList>
    </citation>
    <scope>NUCLEOTIDE SEQUENCE</scope>
    <source>
        <strain evidence="1">EL160426</strain>
        <plasmid evidence="1">pAUEa</plasmid>
    </source>
</reference>
<evidence type="ECO:0000313" key="1">
    <source>
        <dbReference type="EMBL" id="BDS15625.1"/>
    </source>
</evidence>
<dbReference type="KEGG" id="aup:AsAng_0064090"/>
<proteinExistence type="predicted"/>
<dbReference type="AlphaFoldDB" id="A0A916DXC9"/>
<protein>
    <submittedName>
        <fullName evidence="1">Uncharacterized protein</fullName>
    </submittedName>
</protein>
<dbReference type="Proteomes" id="UP001060919">
    <property type="component" value="Plasmid pAUEa"/>
</dbReference>
<keyword evidence="2" id="KW-1185">Reference proteome</keyword>
<dbReference type="RefSeq" id="WP_264793614.1">
    <property type="nucleotide sequence ID" value="NZ_AP026868.1"/>
</dbReference>
<name>A0A916DXC9_9BACT</name>
<evidence type="ECO:0000313" key="2">
    <source>
        <dbReference type="Proteomes" id="UP001060919"/>
    </source>
</evidence>